<feature type="chain" id="PRO_5046242116" evidence="1">
    <location>
        <begin position="30"/>
        <end position="147"/>
    </location>
</feature>
<dbReference type="EMBL" id="JBHSIT010000007">
    <property type="protein sequence ID" value="MFC4910372.1"/>
    <property type="molecule type" value="Genomic_DNA"/>
</dbReference>
<keyword evidence="1" id="KW-0732">Signal</keyword>
<dbReference type="RefSeq" id="WP_378258675.1">
    <property type="nucleotide sequence ID" value="NZ_JBHSIT010000007.1"/>
</dbReference>
<feature type="signal peptide" evidence="1">
    <location>
        <begin position="1"/>
        <end position="29"/>
    </location>
</feature>
<sequence length="147" mass="15139">MRTRKTLTLAGVAAGAATLAASLAGPASAAPRTGAAAKGLPSYCRISTVGPYRSGGYVKLTTKVTCSKKVYALGVEAGVGIAKKTPVRAKNLKKNVKANSVTAAYKCRSKALHTFAGYSGAGIVTVNGKKYSYLKGVPLSRFLKTHC</sequence>
<organism evidence="2 3">
    <name type="scientific">Actinomadura gamaensis</name>
    <dbReference type="NCBI Taxonomy" id="1763541"/>
    <lineage>
        <taxon>Bacteria</taxon>
        <taxon>Bacillati</taxon>
        <taxon>Actinomycetota</taxon>
        <taxon>Actinomycetes</taxon>
        <taxon>Streptosporangiales</taxon>
        <taxon>Thermomonosporaceae</taxon>
        <taxon>Actinomadura</taxon>
    </lineage>
</organism>
<evidence type="ECO:0000256" key="1">
    <source>
        <dbReference type="SAM" id="SignalP"/>
    </source>
</evidence>
<gene>
    <name evidence="2" type="ORF">ACFPCY_23870</name>
</gene>
<protein>
    <submittedName>
        <fullName evidence="2">Uncharacterized protein</fullName>
    </submittedName>
</protein>
<reference evidence="3" key="1">
    <citation type="journal article" date="2019" name="Int. J. Syst. Evol. Microbiol.">
        <title>The Global Catalogue of Microorganisms (GCM) 10K type strain sequencing project: providing services to taxonomists for standard genome sequencing and annotation.</title>
        <authorList>
            <consortium name="The Broad Institute Genomics Platform"/>
            <consortium name="The Broad Institute Genome Sequencing Center for Infectious Disease"/>
            <person name="Wu L."/>
            <person name="Ma J."/>
        </authorList>
    </citation>
    <scope>NUCLEOTIDE SEQUENCE [LARGE SCALE GENOMIC DNA]</scope>
    <source>
        <strain evidence="3">KLKA75</strain>
    </source>
</reference>
<keyword evidence="3" id="KW-1185">Reference proteome</keyword>
<dbReference type="Proteomes" id="UP001595872">
    <property type="component" value="Unassembled WGS sequence"/>
</dbReference>
<evidence type="ECO:0000313" key="3">
    <source>
        <dbReference type="Proteomes" id="UP001595872"/>
    </source>
</evidence>
<accession>A0ABV9U658</accession>
<evidence type="ECO:0000313" key="2">
    <source>
        <dbReference type="EMBL" id="MFC4910372.1"/>
    </source>
</evidence>
<proteinExistence type="predicted"/>
<comment type="caution">
    <text evidence="2">The sequence shown here is derived from an EMBL/GenBank/DDBJ whole genome shotgun (WGS) entry which is preliminary data.</text>
</comment>
<name>A0ABV9U658_9ACTN</name>